<organism evidence="1 2">
    <name type="scientific">Paraburkholderia terrae</name>
    <dbReference type="NCBI Taxonomy" id="311230"/>
    <lineage>
        <taxon>Bacteria</taxon>
        <taxon>Pseudomonadati</taxon>
        <taxon>Pseudomonadota</taxon>
        <taxon>Betaproteobacteria</taxon>
        <taxon>Burkholderiales</taxon>
        <taxon>Burkholderiaceae</taxon>
        <taxon>Paraburkholderia</taxon>
    </lineage>
</organism>
<name>A0ABM7TZ51_9BURK</name>
<gene>
    <name evidence="1" type="ORF">PTKU64_80400</name>
</gene>
<sequence>MSMSAIDDRRELVRRSTTDSALAPVNGIDFIQIDPADEARLIVQFIFDIDTDVDPPLSTALGVPLSKQMVSIAGGERIRSIAVESVQRGPGSNQLQVIASEVGDFSTYTLRIGPQGEAPPDGFDPVLCVASFTFHVECSKRFDCKDSTVCVLPAQSAPNIDYLACDYPAFVRVMLDRLALLAPRWRERNPADLGVAVVETLAYVADQLGYRHDVIDTEAYLGTARLRTSIRRHARLVDYRLDDGNNARVWLALLLDGDLPQGVPPGTRCATIFDGASAPDLRADTQTYNAALAAGAQFFEVMADRFTADKPPRPNPRPLSAVNNRMPLYEWSAETVCLPAGATTATLDGAYTLQRGDILMLAEACGPDTGAEADADPARRCVVRLVSDSTHSADPLTRRLVTHIVWHEGDALPFPLCISSVTDQKHGSLPIKQVSFAYGNVVLADHGRTLGSPLEATQELLAGVPPYGRYRPALSQPGVTLAALNPYIGDQPGDLKMPIQPASGAASWSAADIVPTIALASTDIDHNALAWAAVGDLLEGGVEGETTAFETEVENDGTTYLRFGDGVNGHAVEQGMEFHASYRVGNGAAGNVAADSIMLIDRSFKRGGMIRSVTNPLPAFGGRDAETIAHARQNAPVAFRQQERAVTAQDYVDRALQFAGVARAAASLRYTGSWTTVFVTVERESGVALDASFKSGLEAYLDRYRMAGHDLEVEDAVRVPLRVAMHVCVATGYVAADLAKLLLAIFTSGLQPDGTPGLFNPQRFLMGEPFYLSPLIAAAQQVEGVASVKVTRFEREQVPDRAGLRTGVLVPRPTELFELANNPDFPERGQFELTIDGGI</sequence>
<dbReference type="InterPro" id="IPR011749">
    <property type="entry name" value="CHP02243"/>
</dbReference>
<dbReference type="RefSeq" id="WP_229516126.1">
    <property type="nucleotide sequence ID" value="NZ_AP024957.1"/>
</dbReference>
<proteinExistence type="predicted"/>
<accession>A0ABM7TZ51</accession>
<dbReference type="NCBIfam" id="TIGR02243">
    <property type="entry name" value="putative baseplate assembly protein"/>
    <property type="match status" value="1"/>
</dbReference>
<dbReference type="Proteomes" id="UP001319874">
    <property type="component" value="Chromosome 3"/>
</dbReference>
<protein>
    <submittedName>
        <fullName evidence="1">Baseplate assembly protein</fullName>
    </submittedName>
</protein>
<keyword evidence="2" id="KW-1185">Reference proteome</keyword>
<reference evidence="1 2" key="1">
    <citation type="journal article" date="2022" name="Front. Microbiol.">
        <title>Identification and characterization of a novel class of self-sufficient cytochrome P450 hydroxylase involved in cyclohexanecarboxylate degradation in Paraburkholderia terrae strain KU-64.</title>
        <authorList>
            <person name="Yamamoto T."/>
            <person name="Hasegawa Y."/>
            <person name="Iwaki H."/>
        </authorList>
    </citation>
    <scope>NUCLEOTIDE SEQUENCE [LARGE SCALE GENOMIC DNA]</scope>
    <source>
        <strain evidence="1 2">KU-64</strain>
    </source>
</reference>
<evidence type="ECO:0000313" key="1">
    <source>
        <dbReference type="EMBL" id="BCZ84365.1"/>
    </source>
</evidence>
<evidence type="ECO:0000313" key="2">
    <source>
        <dbReference type="Proteomes" id="UP001319874"/>
    </source>
</evidence>
<dbReference type="EMBL" id="AP024957">
    <property type="protein sequence ID" value="BCZ84365.1"/>
    <property type="molecule type" value="Genomic_DNA"/>
</dbReference>